<dbReference type="Gene3D" id="3.40.1050.10">
    <property type="entry name" value="Carbonic anhydrase"/>
    <property type="match status" value="1"/>
</dbReference>
<evidence type="ECO:0000313" key="4">
    <source>
        <dbReference type="EMBL" id="SBT66035.1"/>
    </source>
</evidence>
<dbReference type="Proteomes" id="UP000199558">
    <property type="component" value="Unassembled WGS sequence"/>
</dbReference>
<reference evidence="5" key="1">
    <citation type="submission" date="2016-06" db="EMBL/GenBank/DDBJ databases">
        <authorList>
            <person name="Varghese N."/>
            <person name="Submissions Spin"/>
        </authorList>
    </citation>
    <scope>NUCLEOTIDE SEQUENCE [LARGE SCALE GENOMIC DNA]</scope>
    <source>
        <strain evidence="5">DSM 45794</strain>
    </source>
</reference>
<feature type="binding site" evidence="3">
    <location>
        <position position="104"/>
    </location>
    <ligand>
        <name>Zn(2+)</name>
        <dbReference type="ChEBI" id="CHEBI:29105"/>
    </ligand>
</feature>
<feature type="binding site" evidence="3">
    <location>
        <position position="52"/>
    </location>
    <ligand>
        <name>Zn(2+)</name>
        <dbReference type="ChEBI" id="CHEBI:29105"/>
    </ligand>
</feature>
<evidence type="ECO:0000313" key="5">
    <source>
        <dbReference type="Proteomes" id="UP000199558"/>
    </source>
</evidence>
<dbReference type="SUPFAM" id="SSF53056">
    <property type="entry name" value="beta-carbonic anhydrase, cab"/>
    <property type="match status" value="1"/>
</dbReference>
<dbReference type="InterPro" id="IPR036874">
    <property type="entry name" value="Carbonic_anhydrase_sf"/>
</dbReference>
<feature type="binding site" evidence="3">
    <location>
        <position position="101"/>
    </location>
    <ligand>
        <name>Zn(2+)</name>
        <dbReference type="ChEBI" id="CHEBI:29105"/>
    </ligand>
</feature>
<dbReference type="GO" id="GO:0008270">
    <property type="term" value="F:zinc ion binding"/>
    <property type="evidence" value="ECO:0007669"/>
    <property type="project" value="InterPro"/>
</dbReference>
<keyword evidence="3" id="KW-0479">Metal-binding</keyword>
<comment type="similarity">
    <text evidence="1">Belongs to the beta-class carbonic anhydrase family.</text>
</comment>
<keyword evidence="3" id="KW-0862">Zinc</keyword>
<evidence type="ECO:0000256" key="3">
    <source>
        <dbReference type="PIRSR" id="PIRSR601765-1"/>
    </source>
</evidence>
<comment type="function">
    <text evidence="2">Catalyzes the reversible hydration of carbon dioxide to form bicarbonate.</text>
</comment>
<dbReference type="STRING" id="946078.GA0070622_3052"/>
<dbReference type="AlphaFoldDB" id="A0A1A9B941"/>
<evidence type="ECO:0000256" key="1">
    <source>
        <dbReference type="ARBA" id="ARBA00006217"/>
    </source>
</evidence>
<dbReference type="EMBL" id="FLRH01000003">
    <property type="protein sequence ID" value="SBT66035.1"/>
    <property type="molecule type" value="Genomic_DNA"/>
</dbReference>
<keyword evidence="5" id="KW-1185">Reference proteome</keyword>
<feature type="binding site" evidence="3">
    <location>
        <position position="50"/>
    </location>
    <ligand>
        <name>Zn(2+)</name>
        <dbReference type="ChEBI" id="CHEBI:29105"/>
    </ligand>
</feature>
<sequence length="180" mass="18906">MDATGSPRQGWQTSPSFALARLRAGHHRFRVGGAPVLPGGPDPVAAILSCADPQPEAVTVFGGTDVYAVRTAGLEVGPAALGSLEYAVTHLGAPLLVVLGHAACSLPRGSGPDRVRATLAALRRRSPLLDQAVRSGRCGLHGMVWHDADRLLNEVRPALSPPARRVCRLRPPNRASTRSP</sequence>
<accession>A0A1A9B941</accession>
<proteinExistence type="inferred from homology"/>
<dbReference type="InterPro" id="IPR001765">
    <property type="entry name" value="Carbonic_anhydrase"/>
</dbReference>
<dbReference type="RefSeq" id="WP_091573885.1">
    <property type="nucleotide sequence ID" value="NZ_FLRH01000003.1"/>
</dbReference>
<protein>
    <submittedName>
        <fullName evidence="4">Carbonic anhydrase</fullName>
    </submittedName>
</protein>
<comment type="cofactor">
    <cofactor evidence="3">
        <name>Zn(2+)</name>
        <dbReference type="ChEBI" id="CHEBI:29105"/>
    </cofactor>
    <text evidence="3">Binds 1 zinc ion per subunit.</text>
</comment>
<organism evidence="4 5">
    <name type="scientific">Micromonospora sediminicola</name>
    <dbReference type="NCBI Taxonomy" id="946078"/>
    <lineage>
        <taxon>Bacteria</taxon>
        <taxon>Bacillati</taxon>
        <taxon>Actinomycetota</taxon>
        <taxon>Actinomycetes</taxon>
        <taxon>Micromonosporales</taxon>
        <taxon>Micromonosporaceae</taxon>
        <taxon>Micromonospora</taxon>
    </lineage>
</organism>
<dbReference type="SMART" id="SM00947">
    <property type="entry name" value="Pro_CA"/>
    <property type="match status" value="1"/>
</dbReference>
<gene>
    <name evidence="4" type="ORF">GA0070622_3052</name>
</gene>
<name>A0A1A9B941_9ACTN</name>
<dbReference type="Pfam" id="PF00484">
    <property type="entry name" value="Pro_CA"/>
    <property type="match status" value="1"/>
</dbReference>
<dbReference type="OrthoDB" id="3397369at2"/>
<dbReference type="GO" id="GO:0004089">
    <property type="term" value="F:carbonate dehydratase activity"/>
    <property type="evidence" value="ECO:0007669"/>
    <property type="project" value="InterPro"/>
</dbReference>
<evidence type="ECO:0000256" key="2">
    <source>
        <dbReference type="ARBA" id="ARBA00024993"/>
    </source>
</evidence>